<dbReference type="GO" id="GO:0005737">
    <property type="term" value="C:cytoplasm"/>
    <property type="evidence" value="ECO:0007669"/>
    <property type="project" value="UniProtKB-SubCell"/>
</dbReference>
<accession>A0A1G8HL56</accession>
<dbReference type="PANTHER" id="PTHR10357:SF184">
    <property type="entry name" value="OLIGO-1,6-GLUCOSIDASE 1"/>
    <property type="match status" value="1"/>
</dbReference>
<dbReference type="InterPro" id="IPR045857">
    <property type="entry name" value="O16G_dom_2"/>
</dbReference>
<dbReference type="Gene3D" id="3.90.400.10">
    <property type="entry name" value="Oligo-1,6-glucosidase, Domain 2"/>
    <property type="match status" value="1"/>
</dbReference>
<dbReference type="STRING" id="930129.SAMN05216352_104302"/>
<reference evidence="9 10" key="1">
    <citation type="submission" date="2016-10" db="EMBL/GenBank/DDBJ databases">
        <authorList>
            <person name="de Groot N.N."/>
        </authorList>
    </citation>
    <scope>NUCLEOTIDE SEQUENCE [LARGE SCALE GENOMIC DNA]</scope>
    <source>
        <strain evidence="10">P4B,CCM 7963,CECT 7998,DSM 25260,IBRC-M 10614,KCTC 13821</strain>
    </source>
</reference>
<organism evidence="9 10">
    <name type="scientific">Alteribacillus bidgolensis</name>
    <dbReference type="NCBI Taxonomy" id="930129"/>
    <lineage>
        <taxon>Bacteria</taxon>
        <taxon>Bacillati</taxon>
        <taxon>Bacillota</taxon>
        <taxon>Bacilli</taxon>
        <taxon>Bacillales</taxon>
        <taxon>Bacillaceae</taxon>
        <taxon>Alteribacillus</taxon>
    </lineage>
</organism>
<sequence>MQTKQWWKESVVFQIYPRSFNDSNGDGIGDIKGITEKLDYLKELGIDVVWLSPVYDSPNDDNGYDIRHYQQIMDEFGSMEDFDELLEEMHKRDLKLVMDLVVNHTSDEHPWFAESRSSKENSKRDYYIWKEGKNGEEPTNWESSFSGSTWQYDKNTGEYYLHLFSKKQPDLNWENSELREDVYEMMRWWLDKGVDGFRMDVINFISKDQRFPDGEKKPGVKYASGSPYFMNGPRIHEFLHEMNNKVLQYYDVMTVGEMPGVSVEEAKLYTGEDRKELNMVFHFEHMGLGDGPGGKWDNQPWKLTDMKKIMTKWQKGLEQKGWNSLYWNNHDQPRVVSRFGNDKEYREKSAKMLATCLHMMKGTPYIYQGEEIGMTNVAFPSIEDYEDIETLNWYNEQREEFDTDPDKLMQSIYARGRDNARTPVQWDASENAGFTDGTPWLAVNPNYKQINAEQALQDPNSIFYYYQKLIQLRKQEEIVVYGDYELLFEEDEDIFAYTRTLGKETLLVVCNFTDKKVKRDYIPSFVGENKELLIANDEGRSENDDLLSVWLNPYEAFVYKFS</sequence>
<evidence type="ECO:0000256" key="7">
    <source>
        <dbReference type="ARBA" id="ARBA00038939"/>
    </source>
</evidence>
<comment type="subcellular location">
    <subcellularLocation>
        <location evidence="1">Cytoplasm</location>
    </subcellularLocation>
</comment>
<evidence type="ECO:0000313" key="10">
    <source>
        <dbReference type="Proteomes" id="UP000199017"/>
    </source>
</evidence>
<dbReference type="Pfam" id="PF00128">
    <property type="entry name" value="Alpha-amylase"/>
    <property type="match status" value="1"/>
</dbReference>
<keyword evidence="10" id="KW-1185">Reference proteome</keyword>
<dbReference type="FunFam" id="3.20.20.80:FF:000014">
    <property type="entry name" value="Alpha,alpha-phosphotrehalase"/>
    <property type="match status" value="1"/>
</dbReference>
<keyword evidence="3" id="KW-0963">Cytoplasm</keyword>
<dbReference type="AlphaFoldDB" id="A0A1G8HL56"/>
<dbReference type="RefSeq" id="WP_091584091.1">
    <property type="nucleotide sequence ID" value="NZ_FNDU01000004.1"/>
</dbReference>
<dbReference type="GO" id="GO:0004574">
    <property type="term" value="F:oligo-1,6-glucosidase activity"/>
    <property type="evidence" value="ECO:0007669"/>
    <property type="project" value="UniProtKB-EC"/>
</dbReference>
<dbReference type="EMBL" id="FNDU01000004">
    <property type="protein sequence ID" value="SDI07150.1"/>
    <property type="molecule type" value="Genomic_DNA"/>
</dbReference>
<proteinExistence type="inferred from homology"/>
<dbReference type="OrthoDB" id="9805159at2"/>
<dbReference type="SUPFAM" id="SSF51445">
    <property type="entry name" value="(Trans)glycosidases"/>
    <property type="match status" value="1"/>
</dbReference>
<evidence type="ECO:0000313" key="9">
    <source>
        <dbReference type="EMBL" id="SDI07150.1"/>
    </source>
</evidence>
<dbReference type="Proteomes" id="UP000199017">
    <property type="component" value="Unassembled WGS sequence"/>
</dbReference>
<comment type="similarity">
    <text evidence="2">Belongs to the glycosyl hydrolase 13 family.</text>
</comment>
<dbReference type="Gene3D" id="2.60.40.1180">
    <property type="entry name" value="Golgi alpha-mannosidase II"/>
    <property type="match status" value="1"/>
</dbReference>
<dbReference type="InterPro" id="IPR032091">
    <property type="entry name" value="Malt_amylase-like_C"/>
</dbReference>
<evidence type="ECO:0000256" key="3">
    <source>
        <dbReference type="ARBA" id="ARBA00022490"/>
    </source>
</evidence>
<dbReference type="FunFam" id="3.90.400.10:FF:000002">
    <property type="entry name" value="Sucrose isomerase"/>
    <property type="match status" value="1"/>
</dbReference>
<dbReference type="InterPro" id="IPR013780">
    <property type="entry name" value="Glyco_hydro_b"/>
</dbReference>
<dbReference type="GO" id="GO:0004556">
    <property type="term" value="F:alpha-amylase activity"/>
    <property type="evidence" value="ECO:0007669"/>
    <property type="project" value="TreeGrafter"/>
</dbReference>
<dbReference type="Pfam" id="PF16657">
    <property type="entry name" value="Malt_amylase_C"/>
    <property type="match status" value="1"/>
</dbReference>
<evidence type="ECO:0000256" key="4">
    <source>
        <dbReference type="ARBA" id="ARBA00022801"/>
    </source>
</evidence>
<evidence type="ECO:0000256" key="5">
    <source>
        <dbReference type="ARBA" id="ARBA00023295"/>
    </source>
</evidence>
<dbReference type="FunFam" id="3.20.20.80:FF:000064">
    <property type="entry name" value="Oligo-1,6-glucosidase"/>
    <property type="match status" value="1"/>
</dbReference>
<dbReference type="PANTHER" id="PTHR10357">
    <property type="entry name" value="ALPHA-AMYLASE FAMILY MEMBER"/>
    <property type="match status" value="1"/>
</dbReference>
<dbReference type="Gene3D" id="3.20.20.80">
    <property type="entry name" value="Glycosidases"/>
    <property type="match status" value="1"/>
</dbReference>
<name>A0A1G8HL56_9BACI</name>
<dbReference type="GO" id="GO:0009313">
    <property type="term" value="P:oligosaccharide catabolic process"/>
    <property type="evidence" value="ECO:0007669"/>
    <property type="project" value="TreeGrafter"/>
</dbReference>
<protein>
    <recommendedName>
        <fullName evidence="7">oligo-1,6-glucosidase</fullName>
        <ecNumber evidence="7">3.2.1.10</ecNumber>
    </recommendedName>
</protein>
<evidence type="ECO:0000256" key="2">
    <source>
        <dbReference type="ARBA" id="ARBA00008061"/>
    </source>
</evidence>
<gene>
    <name evidence="9" type="ORF">SAMN05216352_104302</name>
</gene>
<keyword evidence="5" id="KW-0326">Glycosidase</keyword>
<evidence type="ECO:0000259" key="8">
    <source>
        <dbReference type="SMART" id="SM00642"/>
    </source>
</evidence>
<dbReference type="EC" id="3.2.1.10" evidence="7"/>
<comment type="catalytic activity">
    <reaction evidence="6">
        <text>Hydrolysis of (1-&gt;6)-alpha-D-glucosidic linkages in some oligosaccharides produced from starch and glycogen by alpha-amylase, and in isomaltose.</text>
        <dbReference type="EC" id="3.2.1.10"/>
    </reaction>
</comment>
<dbReference type="NCBIfam" id="NF008183">
    <property type="entry name" value="PRK10933.1"/>
    <property type="match status" value="1"/>
</dbReference>
<dbReference type="CDD" id="cd11333">
    <property type="entry name" value="AmyAc_SI_OligoGlu_DGase"/>
    <property type="match status" value="1"/>
</dbReference>
<dbReference type="FunFam" id="2.60.40.1180:FF:000007">
    <property type="entry name" value="Sucrose isomerase"/>
    <property type="match status" value="1"/>
</dbReference>
<dbReference type="SUPFAM" id="SSF51011">
    <property type="entry name" value="Glycosyl hydrolase domain"/>
    <property type="match status" value="1"/>
</dbReference>
<keyword evidence="4" id="KW-0378">Hydrolase</keyword>
<dbReference type="SMART" id="SM00642">
    <property type="entry name" value="Aamy"/>
    <property type="match status" value="1"/>
</dbReference>
<feature type="domain" description="Glycosyl hydrolase family 13 catalytic" evidence="8">
    <location>
        <begin position="14"/>
        <end position="421"/>
    </location>
</feature>
<dbReference type="InterPro" id="IPR017853">
    <property type="entry name" value="GH"/>
</dbReference>
<dbReference type="InterPro" id="IPR006047">
    <property type="entry name" value="GH13_cat_dom"/>
</dbReference>
<evidence type="ECO:0000256" key="1">
    <source>
        <dbReference type="ARBA" id="ARBA00004496"/>
    </source>
</evidence>
<evidence type="ECO:0000256" key="6">
    <source>
        <dbReference type="ARBA" id="ARBA00036217"/>
    </source>
</evidence>